<evidence type="ECO:0000256" key="1">
    <source>
        <dbReference type="SAM" id="MobiDB-lite"/>
    </source>
</evidence>
<dbReference type="InterPro" id="IPR011205">
    <property type="entry name" value="UCP015417_vWA"/>
</dbReference>
<dbReference type="Proteomes" id="UP001443914">
    <property type="component" value="Unassembled WGS sequence"/>
</dbReference>
<dbReference type="EMBL" id="JBDFQZ010000014">
    <property type="protein sequence ID" value="KAK9665756.1"/>
    <property type="molecule type" value="Genomic_DNA"/>
</dbReference>
<sequence>MAPSSTTLLGPPQIDVTSFPISDDDKENDQNTLQTKPTSSPISSPYSSYSPYSPMRGFTENHSNTFLNSGNPCLDFFFHVVPDTPASEVVRLLELSWKKDALITLKLVCNLRGVRGTGKSDKQGFYTAALWLHQHHPKTLALNIKSVSGFGYFKDMPEILFRVLEGPDVRKVSKQRRDESLLARGLFRGGRSRFLGLSAAYRRNFGGSSSDDGDDSDEENEGKVKEVDDEKAKKKEKSAEEIEKDRIRKEKARILRLKRKNERTNRVLDKYNNDLNFRVLHDSISDVFGELLRNDIELLKKGDVYKIGFGAKWCPTIDSTYDEVTLLCESIARRVFPKDKFEEYKDMEEAHFAYKIRDRLRKEVLVPLRRALELPEVYMCAKMWDTLPYNRVPSVAMKGYKTLFYRHDKERFEGYLEKVKAGKATIAAGALLPHEIIGQLNDGEGGQVAELQWARMVDDLSKKGKLNNCMAVCDVSGSMYGDPMEVSVSLGLLISELSESPWKGKLITFHENPKFHTIKGETLLEKTNFIRRMDWGGSTNFQGVFDRILEVAVAGKVPEEQMIKRLFVFSDMEFNQASTSRNWETDYMVIQRKFKAAGYQNVPEIVFWNLRHSRSTPVRNG</sequence>
<dbReference type="PIRSF" id="PIRSF015417">
    <property type="entry name" value="T31B5_30_vWA"/>
    <property type="match status" value="1"/>
</dbReference>
<dbReference type="PANTHER" id="PTHR31373:SF27">
    <property type="entry name" value="TROVE DOMAIN-CONTAINING PROTEIN"/>
    <property type="match status" value="1"/>
</dbReference>
<dbReference type="AlphaFoldDB" id="A0AAW1GPU5"/>
<gene>
    <name evidence="4" type="ORF">RND81_14G133800</name>
</gene>
<accession>A0AAW1GPU5</accession>
<evidence type="ECO:0000313" key="5">
    <source>
        <dbReference type="Proteomes" id="UP001443914"/>
    </source>
</evidence>
<dbReference type="Pfam" id="PF25043">
    <property type="entry name" value="DUF7788"/>
    <property type="match status" value="1"/>
</dbReference>
<dbReference type="InterPro" id="IPR036465">
    <property type="entry name" value="vWFA_dom_sf"/>
</dbReference>
<reference evidence="4 5" key="1">
    <citation type="submission" date="2024-03" db="EMBL/GenBank/DDBJ databases">
        <title>WGS assembly of Saponaria officinalis var. Norfolk2.</title>
        <authorList>
            <person name="Jenkins J."/>
            <person name="Shu S."/>
            <person name="Grimwood J."/>
            <person name="Barry K."/>
            <person name="Goodstein D."/>
            <person name="Schmutz J."/>
            <person name="Leebens-Mack J."/>
            <person name="Osbourn A."/>
        </authorList>
    </citation>
    <scope>NUCLEOTIDE SEQUENCE [LARGE SCALE GENOMIC DNA]</scope>
    <source>
        <strain evidence="5">cv. Norfolk2</strain>
        <strain evidence="4">JIC</strain>
        <tissue evidence="4">Leaf</tissue>
    </source>
</reference>
<feature type="compositionally biased region" description="Basic and acidic residues" evidence="1">
    <location>
        <begin position="221"/>
        <end position="242"/>
    </location>
</feature>
<evidence type="ECO:0000259" key="2">
    <source>
        <dbReference type="Pfam" id="PF11443"/>
    </source>
</evidence>
<organism evidence="4 5">
    <name type="scientific">Saponaria officinalis</name>
    <name type="common">Common soapwort</name>
    <name type="synonym">Lychnis saponaria</name>
    <dbReference type="NCBI Taxonomy" id="3572"/>
    <lineage>
        <taxon>Eukaryota</taxon>
        <taxon>Viridiplantae</taxon>
        <taxon>Streptophyta</taxon>
        <taxon>Embryophyta</taxon>
        <taxon>Tracheophyta</taxon>
        <taxon>Spermatophyta</taxon>
        <taxon>Magnoliopsida</taxon>
        <taxon>eudicotyledons</taxon>
        <taxon>Gunneridae</taxon>
        <taxon>Pentapetalae</taxon>
        <taxon>Caryophyllales</taxon>
        <taxon>Caryophyllaceae</taxon>
        <taxon>Caryophylleae</taxon>
        <taxon>Saponaria</taxon>
    </lineage>
</organism>
<protein>
    <submittedName>
        <fullName evidence="4">Uncharacterized protein</fullName>
    </submittedName>
</protein>
<dbReference type="Pfam" id="PF11443">
    <property type="entry name" value="DUF2828"/>
    <property type="match status" value="1"/>
</dbReference>
<dbReference type="InterPro" id="IPR056690">
    <property type="entry name" value="DUF7788"/>
</dbReference>
<keyword evidence="5" id="KW-1185">Reference proteome</keyword>
<feature type="domain" description="DUF2828" evidence="2">
    <location>
        <begin position="59"/>
        <end position="466"/>
    </location>
</feature>
<dbReference type="EMBL" id="JBDFQZ010000014">
    <property type="protein sequence ID" value="KAK9665757.1"/>
    <property type="molecule type" value="Genomic_DNA"/>
</dbReference>
<evidence type="ECO:0000259" key="3">
    <source>
        <dbReference type="Pfam" id="PF25043"/>
    </source>
</evidence>
<dbReference type="PANTHER" id="PTHR31373">
    <property type="entry name" value="OS06G0652100 PROTEIN"/>
    <property type="match status" value="1"/>
</dbReference>
<name>A0AAW1GPU5_SAPOF</name>
<dbReference type="Gene3D" id="3.40.50.410">
    <property type="entry name" value="von Willebrand factor, type A domain"/>
    <property type="match status" value="1"/>
</dbReference>
<feature type="domain" description="DUF7788" evidence="3">
    <location>
        <begin position="468"/>
        <end position="619"/>
    </location>
</feature>
<dbReference type="InterPro" id="IPR058580">
    <property type="entry name" value="DUF2828"/>
</dbReference>
<feature type="compositionally biased region" description="Acidic residues" evidence="1">
    <location>
        <begin position="211"/>
        <end position="220"/>
    </location>
</feature>
<dbReference type="SUPFAM" id="SSF53300">
    <property type="entry name" value="vWA-like"/>
    <property type="match status" value="1"/>
</dbReference>
<feature type="region of interest" description="Disordered" evidence="1">
    <location>
        <begin position="1"/>
        <end position="48"/>
    </location>
</feature>
<evidence type="ECO:0000313" key="4">
    <source>
        <dbReference type="EMBL" id="KAK9665756.1"/>
    </source>
</evidence>
<proteinExistence type="predicted"/>
<feature type="compositionally biased region" description="Low complexity" evidence="1">
    <location>
        <begin position="39"/>
        <end position="48"/>
    </location>
</feature>
<feature type="region of interest" description="Disordered" evidence="1">
    <location>
        <begin position="207"/>
        <end position="242"/>
    </location>
</feature>
<comment type="caution">
    <text evidence="4">The sequence shown here is derived from an EMBL/GenBank/DDBJ whole genome shotgun (WGS) entry which is preliminary data.</text>
</comment>